<dbReference type="EMBL" id="FMHY01000002">
    <property type="protein sequence ID" value="SCL57461.1"/>
    <property type="molecule type" value="Genomic_DNA"/>
</dbReference>
<name>A0A1C6UTY8_9ACTN</name>
<accession>A0A1C6UTY8</accession>
<keyword evidence="2" id="KW-1185">Reference proteome</keyword>
<dbReference type="Proteomes" id="UP000199696">
    <property type="component" value="Unassembled WGS sequence"/>
</dbReference>
<sequence>MAGTAAADPVRTATLEAFADTIIPGVKRFPEDRAIAGVVDDPGAVEAGALELLAHSALGLAEALDGMAGLLNMHAQNHARASRLVLDPTVPPFVALDFDARTALVQELTDPTHPEREVWFGVALFCTMAFDSAPHLSTGDALEQGHPGLSVLGYRSPDEDGLWRFPRFSYQRQLATVHPQTTATGNPA</sequence>
<proteinExistence type="predicted"/>
<evidence type="ECO:0008006" key="3">
    <source>
        <dbReference type="Google" id="ProtNLM"/>
    </source>
</evidence>
<reference evidence="2" key="1">
    <citation type="submission" date="2016-06" db="EMBL/GenBank/DDBJ databases">
        <authorList>
            <person name="Varghese N."/>
            <person name="Submissions Spin"/>
        </authorList>
    </citation>
    <scope>NUCLEOTIDE SEQUENCE [LARGE SCALE GENOMIC DNA]</scope>
    <source>
        <strain evidence="2">DSM 44814</strain>
    </source>
</reference>
<dbReference type="STRING" id="227316.GA0070604_3628"/>
<dbReference type="AlphaFoldDB" id="A0A1C6UTY8"/>
<gene>
    <name evidence="1" type="ORF">GA0070604_3628</name>
</gene>
<dbReference type="InterPro" id="IPR046029">
    <property type="entry name" value="DUF5987"/>
</dbReference>
<dbReference type="RefSeq" id="WP_091119369.1">
    <property type="nucleotide sequence ID" value="NZ_FMHY01000002.1"/>
</dbReference>
<dbReference type="Pfam" id="PF19449">
    <property type="entry name" value="DUF5987"/>
    <property type="match status" value="1"/>
</dbReference>
<evidence type="ECO:0000313" key="2">
    <source>
        <dbReference type="Proteomes" id="UP000199696"/>
    </source>
</evidence>
<dbReference type="OrthoDB" id="3371101at2"/>
<protein>
    <recommendedName>
        <fullName evidence="3">Gluconate 2-dehydrogenase subunit 3</fullName>
    </recommendedName>
</protein>
<evidence type="ECO:0000313" key="1">
    <source>
        <dbReference type="EMBL" id="SCL57461.1"/>
    </source>
</evidence>
<organism evidence="1 2">
    <name type="scientific">Micromonospora eburnea</name>
    <dbReference type="NCBI Taxonomy" id="227316"/>
    <lineage>
        <taxon>Bacteria</taxon>
        <taxon>Bacillati</taxon>
        <taxon>Actinomycetota</taxon>
        <taxon>Actinomycetes</taxon>
        <taxon>Micromonosporales</taxon>
        <taxon>Micromonosporaceae</taxon>
        <taxon>Micromonospora</taxon>
    </lineage>
</organism>